<keyword evidence="3" id="KW-1185">Reference proteome</keyword>
<dbReference type="Proteomes" id="UP000638560">
    <property type="component" value="Unassembled WGS sequence"/>
</dbReference>
<dbReference type="EMBL" id="JADPUN010000129">
    <property type="protein sequence ID" value="MBF9129694.1"/>
    <property type="molecule type" value="Genomic_DNA"/>
</dbReference>
<accession>A0ABS0GU13</accession>
<keyword evidence="1" id="KW-1133">Transmembrane helix</keyword>
<feature type="transmembrane region" description="Helical" evidence="1">
    <location>
        <begin position="66"/>
        <end position="83"/>
    </location>
</feature>
<evidence type="ECO:0000256" key="1">
    <source>
        <dbReference type="SAM" id="Phobius"/>
    </source>
</evidence>
<organism evidence="2 3">
    <name type="scientific">Plantactinospora alkalitolerans</name>
    <dbReference type="NCBI Taxonomy" id="2789879"/>
    <lineage>
        <taxon>Bacteria</taxon>
        <taxon>Bacillati</taxon>
        <taxon>Actinomycetota</taxon>
        <taxon>Actinomycetes</taxon>
        <taxon>Micromonosporales</taxon>
        <taxon>Micromonosporaceae</taxon>
        <taxon>Plantactinospora</taxon>
    </lineage>
</organism>
<gene>
    <name evidence="2" type="ORF">I0C86_12095</name>
</gene>
<protein>
    <submittedName>
        <fullName evidence="2">Uncharacterized protein</fullName>
    </submittedName>
</protein>
<sequence length="105" mass="11588">MAIFFDYHERRANTTGSLDEEIRLLWAHTWVCLLFLTVPTLLLALVLLGFVAVFKASGIGVAPDQLVVSLGVGTGIGAATYLLRSWLTSRRSTGKNGRSSRPRRR</sequence>
<evidence type="ECO:0000313" key="3">
    <source>
        <dbReference type="Proteomes" id="UP000638560"/>
    </source>
</evidence>
<feature type="transmembrane region" description="Helical" evidence="1">
    <location>
        <begin position="30"/>
        <end position="54"/>
    </location>
</feature>
<keyword evidence="1" id="KW-0812">Transmembrane</keyword>
<name>A0ABS0GU13_9ACTN</name>
<evidence type="ECO:0000313" key="2">
    <source>
        <dbReference type="EMBL" id="MBF9129694.1"/>
    </source>
</evidence>
<comment type="caution">
    <text evidence="2">The sequence shown here is derived from an EMBL/GenBank/DDBJ whole genome shotgun (WGS) entry which is preliminary data.</text>
</comment>
<dbReference type="RefSeq" id="WP_196201322.1">
    <property type="nucleotide sequence ID" value="NZ_JADPUN010000129.1"/>
</dbReference>
<keyword evidence="1" id="KW-0472">Membrane</keyword>
<proteinExistence type="predicted"/>
<reference evidence="2 3" key="1">
    <citation type="submission" date="2020-11" db="EMBL/GenBank/DDBJ databases">
        <title>A novel isolate from a Black sea contaminated sediment with potential to produce alkanes: Plantactinospora alkalitolerans sp. nov.</title>
        <authorList>
            <person name="Carro L."/>
            <person name="Veyisoglu A."/>
            <person name="Guven K."/>
            <person name="Schumann P."/>
            <person name="Klenk H.-P."/>
            <person name="Sahin N."/>
        </authorList>
    </citation>
    <scope>NUCLEOTIDE SEQUENCE [LARGE SCALE GENOMIC DNA]</scope>
    <source>
        <strain evidence="2 3">S1510</strain>
    </source>
</reference>